<evidence type="ECO:0000313" key="9">
    <source>
        <dbReference type="EMBL" id="CAD7640129.1"/>
    </source>
</evidence>
<dbReference type="Proteomes" id="UP000728032">
    <property type="component" value="Unassembled WGS sequence"/>
</dbReference>
<organism evidence="9">
    <name type="scientific">Oppiella nova</name>
    <dbReference type="NCBI Taxonomy" id="334625"/>
    <lineage>
        <taxon>Eukaryota</taxon>
        <taxon>Metazoa</taxon>
        <taxon>Ecdysozoa</taxon>
        <taxon>Arthropoda</taxon>
        <taxon>Chelicerata</taxon>
        <taxon>Arachnida</taxon>
        <taxon>Acari</taxon>
        <taxon>Acariformes</taxon>
        <taxon>Sarcoptiformes</taxon>
        <taxon>Oribatida</taxon>
        <taxon>Brachypylina</taxon>
        <taxon>Oppioidea</taxon>
        <taxon>Oppiidae</taxon>
        <taxon>Oppiella</taxon>
    </lineage>
</organism>
<proteinExistence type="inferred from homology"/>
<dbReference type="PROSITE" id="PS00086">
    <property type="entry name" value="CYTOCHROME_P450"/>
    <property type="match status" value="1"/>
</dbReference>
<evidence type="ECO:0000256" key="8">
    <source>
        <dbReference type="RuleBase" id="RU000461"/>
    </source>
</evidence>
<evidence type="ECO:0008006" key="11">
    <source>
        <dbReference type="Google" id="ProtNLM"/>
    </source>
</evidence>
<keyword evidence="6 8" id="KW-0503">Monooxygenase</keyword>
<evidence type="ECO:0000256" key="4">
    <source>
        <dbReference type="ARBA" id="ARBA00023002"/>
    </source>
</evidence>
<keyword evidence="3 7" id="KW-0479">Metal-binding</keyword>
<dbReference type="OrthoDB" id="1470350at2759"/>
<reference evidence="9" key="1">
    <citation type="submission" date="2020-11" db="EMBL/GenBank/DDBJ databases">
        <authorList>
            <person name="Tran Van P."/>
        </authorList>
    </citation>
    <scope>NUCLEOTIDE SEQUENCE</scope>
</reference>
<keyword evidence="4 8" id="KW-0560">Oxidoreductase</keyword>
<comment type="cofactor">
    <cofactor evidence="1 7">
        <name>heme</name>
        <dbReference type="ChEBI" id="CHEBI:30413"/>
    </cofactor>
</comment>
<dbReference type="SUPFAM" id="SSF48264">
    <property type="entry name" value="Cytochrome P450"/>
    <property type="match status" value="1"/>
</dbReference>
<dbReference type="PRINTS" id="PR00463">
    <property type="entry name" value="EP450I"/>
</dbReference>
<evidence type="ECO:0000256" key="7">
    <source>
        <dbReference type="PIRSR" id="PIRSR602401-1"/>
    </source>
</evidence>
<evidence type="ECO:0000256" key="2">
    <source>
        <dbReference type="ARBA" id="ARBA00010617"/>
    </source>
</evidence>
<comment type="similarity">
    <text evidence="2 8">Belongs to the cytochrome P450 family.</text>
</comment>
<dbReference type="Gene3D" id="1.10.630.10">
    <property type="entry name" value="Cytochrome P450"/>
    <property type="match status" value="1"/>
</dbReference>
<dbReference type="InterPro" id="IPR036396">
    <property type="entry name" value="Cyt_P450_sf"/>
</dbReference>
<evidence type="ECO:0000313" key="10">
    <source>
        <dbReference type="Proteomes" id="UP000728032"/>
    </source>
</evidence>
<dbReference type="GO" id="GO:0020037">
    <property type="term" value="F:heme binding"/>
    <property type="evidence" value="ECO:0007669"/>
    <property type="project" value="InterPro"/>
</dbReference>
<name>A0A7R9QCZ1_9ACAR</name>
<dbReference type="GO" id="GO:0016705">
    <property type="term" value="F:oxidoreductase activity, acting on paired donors, with incorporation or reduction of molecular oxygen"/>
    <property type="evidence" value="ECO:0007669"/>
    <property type="project" value="InterPro"/>
</dbReference>
<keyword evidence="7 8" id="KW-0349">Heme</keyword>
<evidence type="ECO:0000256" key="3">
    <source>
        <dbReference type="ARBA" id="ARBA00022723"/>
    </source>
</evidence>
<keyword evidence="10" id="KW-1185">Reference proteome</keyword>
<dbReference type="PANTHER" id="PTHR24303">
    <property type="entry name" value="HEME-BINDING MONOOXYGENASE FAMILY"/>
    <property type="match status" value="1"/>
</dbReference>
<keyword evidence="5 7" id="KW-0408">Iron</keyword>
<protein>
    <recommendedName>
        <fullName evidence="11">Cytochrome P450</fullName>
    </recommendedName>
</protein>
<dbReference type="GO" id="GO:0005506">
    <property type="term" value="F:iron ion binding"/>
    <property type="evidence" value="ECO:0007669"/>
    <property type="project" value="InterPro"/>
</dbReference>
<feature type="binding site" description="axial binding residue" evidence="7">
    <location>
        <position position="407"/>
    </location>
    <ligand>
        <name>heme</name>
        <dbReference type="ChEBI" id="CHEBI:30413"/>
    </ligand>
    <ligandPart>
        <name>Fe</name>
        <dbReference type="ChEBI" id="CHEBI:18248"/>
    </ligandPart>
</feature>
<evidence type="ECO:0000256" key="1">
    <source>
        <dbReference type="ARBA" id="ARBA00001971"/>
    </source>
</evidence>
<dbReference type="InterPro" id="IPR002401">
    <property type="entry name" value="Cyt_P450_E_grp-I"/>
</dbReference>
<evidence type="ECO:0000256" key="5">
    <source>
        <dbReference type="ARBA" id="ARBA00023004"/>
    </source>
</evidence>
<dbReference type="Pfam" id="PF00067">
    <property type="entry name" value="p450"/>
    <property type="match status" value="1"/>
</dbReference>
<dbReference type="EMBL" id="OC915369">
    <property type="protein sequence ID" value="CAD7640129.1"/>
    <property type="molecule type" value="Genomic_DNA"/>
</dbReference>
<dbReference type="InterPro" id="IPR017972">
    <property type="entry name" value="Cyt_P450_CS"/>
</dbReference>
<dbReference type="InterPro" id="IPR001128">
    <property type="entry name" value="Cyt_P450"/>
</dbReference>
<accession>A0A7R9QCZ1</accession>
<evidence type="ECO:0000256" key="6">
    <source>
        <dbReference type="ARBA" id="ARBA00023033"/>
    </source>
</evidence>
<dbReference type="EMBL" id="CAJPVJ010000544">
    <property type="protein sequence ID" value="CAG2162810.1"/>
    <property type="molecule type" value="Genomic_DNA"/>
</dbReference>
<dbReference type="AlphaFoldDB" id="A0A7R9QCZ1"/>
<dbReference type="GO" id="GO:0004497">
    <property type="term" value="F:monooxygenase activity"/>
    <property type="evidence" value="ECO:0007669"/>
    <property type="project" value="UniProtKB-KW"/>
</dbReference>
<dbReference type="PANTHER" id="PTHR24303:SF31">
    <property type="entry name" value="CYTOCHROME P450 307A1-RELATED"/>
    <property type="match status" value="1"/>
</dbReference>
<gene>
    <name evidence="9" type="ORF">ONB1V03_LOCUS2399</name>
</gene>
<sequence>MYLLSKYQDNPWMGFNEIRKKYGDVVSLKMGQCKAVLVSSAEAMREVLLLKGDVFCDRPSFHRYGLIFGRDKHNSLALCDWSDLQKTRRSMAQSGVIPKYGSKCYKDLSKCIENEVNLMVKQTIDCKETTILTKQHILILCAKIFIKPPNGCKKFLDAVHNYDYIFHDINQCYAIDFIPYLSVLGLHKSYFDFVEDSATSLRNYVEKELVGQRLEATVDRLENEGIDAKEGRDDFLELMLEHYVRNPSSMSWSECMYEIGDLVGGHSAVGNLLMRLIGFVALNPNVQNQLYIEAKNALKRLPNDEGIINLEHRPVMPLTEASILETLRLTSSPIVPHVNKVDATLQDYDIEKGTMILFNTYYLNMSAEYWSDPQQFKPSRFVSSSGSVSHISKPDHFFPFSSGRRACLGYKMVQTITFTAIANLVLNFEISALNDEQRSEMSRQLAPKGCLALDLSDKCFKVSLSPRPEK</sequence>